<evidence type="ECO:0000256" key="2">
    <source>
        <dbReference type="HAMAP-Rule" id="MF_01940"/>
    </source>
</evidence>
<evidence type="ECO:0000313" key="3">
    <source>
        <dbReference type="EMBL" id="EFM10661.1"/>
    </source>
</evidence>
<accession>E0IA84</accession>
<organism evidence="3 4">
    <name type="scientific">Paenibacillus curdlanolyticus YK9</name>
    <dbReference type="NCBI Taxonomy" id="717606"/>
    <lineage>
        <taxon>Bacteria</taxon>
        <taxon>Bacillati</taxon>
        <taxon>Bacillota</taxon>
        <taxon>Bacilli</taxon>
        <taxon>Bacillales</taxon>
        <taxon>Paenibacillaceae</taxon>
        <taxon>Paenibacillus</taxon>
    </lineage>
</organism>
<dbReference type="SUPFAM" id="SSF55144">
    <property type="entry name" value="LigT-like"/>
    <property type="match status" value="1"/>
</dbReference>
<gene>
    <name evidence="3" type="ORF">PaecuDRAFT_2573</name>
</gene>
<dbReference type="EC" id="3.1.4.58" evidence="2"/>
<dbReference type="HAMAP" id="MF_01940">
    <property type="entry name" value="RNA_CPDase"/>
    <property type="match status" value="1"/>
</dbReference>
<comment type="catalytic activity">
    <reaction evidence="2">
        <text>a 3'-end 2',3'-cyclophospho-ribonucleotide-RNA + H2O = a 3'-end 2'-phospho-ribonucleotide-RNA + H(+)</text>
        <dbReference type="Rhea" id="RHEA:11828"/>
        <dbReference type="Rhea" id="RHEA-COMP:10464"/>
        <dbReference type="Rhea" id="RHEA-COMP:17353"/>
        <dbReference type="ChEBI" id="CHEBI:15377"/>
        <dbReference type="ChEBI" id="CHEBI:15378"/>
        <dbReference type="ChEBI" id="CHEBI:83064"/>
        <dbReference type="ChEBI" id="CHEBI:173113"/>
        <dbReference type="EC" id="3.1.4.58"/>
    </reaction>
</comment>
<dbReference type="GO" id="GO:0016874">
    <property type="term" value="F:ligase activity"/>
    <property type="evidence" value="ECO:0007669"/>
    <property type="project" value="UniProtKB-KW"/>
</dbReference>
<dbReference type="InterPro" id="IPR004175">
    <property type="entry name" value="RNA_CPDase"/>
</dbReference>
<feature type="short sequence motif" description="HXTX 2" evidence="2">
    <location>
        <begin position="141"/>
        <end position="144"/>
    </location>
</feature>
<protein>
    <recommendedName>
        <fullName evidence="2">RNA 2',3'-cyclic phosphodiesterase</fullName>
        <shortName evidence="2">RNA 2',3'-CPDase</shortName>
        <ecNumber evidence="2">3.1.4.58</ecNumber>
    </recommendedName>
</protein>
<feature type="active site" description="Proton acceptor" evidence="2">
    <location>
        <position position="141"/>
    </location>
</feature>
<proteinExistence type="inferred from homology"/>
<keyword evidence="1 2" id="KW-0378">Hydrolase</keyword>
<comment type="function">
    <text evidence="2">Hydrolyzes RNA 2',3'-cyclic phosphodiester to an RNA 2'-phosphomonoester.</text>
</comment>
<dbReference type="STRING" id="717606.PaecuDRAFT_2573"/>
<keyword evidence="3" id="KW-0436">Ligase</keyword>
<name>E0IA84_9BACL</name>
<feature type="active site" description="Proton donor" evidence="2">
    <location>
        <position position="52"/>
    </location>
</feature>
<dbReference type="GO" id="GO:0008664">
    <property type="term" value="F:RNA 2',3'-cyclic 3'-phosphodiesterase activity"/>
    <property type="evidence" value="ECO:0007669"/>
    <property type="project" value="UniProtKB-EC"/>
</dbReference>
<dbReference type="Gene3D" id="3.90.1140.10">
    <property type="entry name" value="Cyclic phosphodiesterase"/>
    <property type="match status" value="1"/>
</dbReference>
<dbReference type="NCBIfam" id="TIGR02258">
    <property type="entry name" value="2_5_ligase"/>
    <property type="match status" value="1"/>
</dbReference>
<dbReference type="Proteomes" id="UP000005387">
    <property type="component" value="Unassembled WGS sequence"/>
</dbReference>
<comment type="similarity">
    <text evidence="2">Belongs to the 2H phosphoesterase superfamily. ThpR family.</text>
</comment>
<keyword evidence="4" id="KW-1185">Reference proteome</keyword>
<dbReference type="AlphaFoldDB" id="E0IA84"/>
<dbReference type="GO" id="GO:0004113">
    <property type="term" value="F:2',3'-cyclic-nucleotide 3'-phosphodiesterase activity"/>
    <property type="evidence" value="ECO:0007669"/>
    <property type="project" value="InterPro"/>
</dbReference>
<dbReference type="PANTHER" id="PTHR35561">
    <property type="entry name" value="RNA 2',3'-CYCLIC PHOSPHODIESTERASE"/>
    <property type="match status" value="1"/>
</dbReference>
<evidence type="ECO:0000313" key="4">
    <source>
        <dbReference type="Proteomes" id="UP000005387"/>
    </source>
</evidence>
<reference evidence="3 4" key="1">
    <citation type="submission" date="2010-07" db="EMBL/GenBank/DDBJ databases">
        <title>The draft genome of Paenibacillus curdlanolyticus YK9.</title>
        <authorList>
            <consortium name="US DOE Joint Genome Institute (JGI-PGF)"/>
            <person name="Lucas S."/>
            <person name="Copeland A."/>
            <person name="Lapidus A."/>
            <person name="Cheng J.-F."/>
            <person name="Bruce D."/>
            <person name="Goodwin L."/>
            <person name="Pitluck S."/>
            <person name="Land M.L."/>
            <person name="Hauser L."/>
            <person name="Chang Y.-J."/>
            <person name="Jeffries C."/>
            <person name="Anderson I.J."/>
            <person name="Johnson E."/>
            <person name="Loganathan U."/>
            <person name="Mulhopadhyay B."/>
            <person name="Kyrpides N."/>
            <person name="Woyke T.J."/>
        </authorList>
    </citation>
    <scope>NUCLEOTIDE SEQUENCE [LARGE SCALE GENOMIC DNA]</scope>
    <source>
        <strain evidence="3 4">YK9</strain>
    </source>
</reference>
<dbReference type="RefSeq" id="WP_006038565.1">
    <property type="nucleotide sequence ID" value="NZ_AEDD01000006.1"/>
</dbReference>
<dbReference type="InterPro" id="IPR009097">
    <property type="entry name" value="Cyclic_Pdiesterase"/>
</dbReference>
<evidence type="ECO:0000256" key="1">
    <source>
        <dbReference type="ARBA" id="ARBA00022801"/>
    </source>
</evidence>
<feature type="short sequence motif" description="HXTX 1" evidence="2">
    <location>
        <begin position="52"/>
        <end position="55"/>
    </location>
</feature>
<dbReference type="eggNOG" id="COG1514">
    <property type="taxonomic scope" value="Bacteria"/>
</dbReference>
<dbReference type="PANTHER" id="PTHR35561:SF1">
    <property type="entry name" value="RNA 2',3'-CYCLIC PHOSPHODIESTERASE"/>
    <property type="match status" value="1"/>
</dbReference>
<dbReference type="OrthoDB" id="9789350at2"/>
<sequence length="193" mass="21526">MNAPSSGSSPDPQRLFVAVPLPVALKKVIGGWSNALRDTRSFRKWTHEADLHITLQFLGDTEPKQLPKLQEALSSVTQSGALQPFRLTLQDVGAFGLSKQPRVLWIGLGGELDSLRQLHQATVHATAPLGFSAETRPYSPHLTIARSYIGSEEFVAPQLDFNSSLEWDVDAICLYRTHMRQRPMYEEVARFSL</sequence>
<dbReference type="EMBL" id="AEDD01000006">
    <property type="protein sequence ID" value="EFM10661.1"/>
    <property type="molecule type" value="Genomic_DNA"/>
</dbReference>
<dbReference type="Pfam" id="PF13563">
    <property type="entry name" value="2_5_RNA_ligase2"/>
    <property type="match status" value="1"/>
</dbReference>